<keyword evidence="3" id="KW-1185">Reference proteome</keyword>
<dbReference type="EMBL" id="CAJPWZ010000430">
    <property type="protein sequence ID" value="CAG2192665.1"/>
    <property type="molecule type" value="Genomic_DNA"/>
</dbReference>
<accession>A0A8S3QB60</accession>
<gene>
    <name evidence="2" type="ORF">MEDL_7818</name>
</gene>
<dbReference type="SUPFAM" id="SSF48056">
    <property type="entry name" value="Di-copper centre-containing domain"/>
    <property type="match status" value="1"/>
</dbReference>
<evidence type="ECO:0000313" key="3">
    <source>
        <dbReference type="Proteomes" id="UP000683360"/>
    </source>
</evidence>
<dbReference type="AlphaFoldDB" id="A0A8S3QB60"/>
<dbReference type="GO" id="GO:0016491">
    <property type="term" value="F:oxidoreductase activity"/>
    <property type="evidence" value="ECO:0007669"/>
    <property type="project" value="InterPro"/>
</dbReference>
<proteinExistence type="predicted"/>
<dbReference type="OrthoDB" id="6132182at2759"/>
<comment type="caution">
    <text evidence="2">The sequence shown here is derived from an EMBL/GenBank/DDBJ whole genome shotgun (WGS) entry which is preliminary data.</text>
</comment>
<organism evidence="2 3">
    <name type="scientific">Mytilus edulis</name>
    <name type="common">Blue mussel</name>
    <dbReference type="NCBI Taxonomy" id="6550"/>
    <lineage>
        <taxon>Eukaryota</taxon>
        <taxon>Metazoa</taxon>
        <taxon>Spiralia</taxon>
        <taxon>Lophotrochozoa</taxon>
        <taxon>Mollusca</taxon>
        <taxon>Bivalvia</taxon>
        <taxon>Autobranchia</taxon>
        <taxon>Pteriomorphia</taxon>
        <taxon>Mytilida</taxon>
        <taxon>Mytiloidea</taxon>
        <taxon>Mytilidae</taxon>
        <taxon>Mytilinae</taxon>
        <taxon>Mytilus</taxon>
    </lineage>
</organism>
<dbReference type="InterPro" id="IPR008922">
    <property type="entry name" value="Di-copper_centre_dom_sf"/>
</dbReference>
<dbReference type="Gene3D" id="1.10.1280.10">
    <property type="entry name" value="Di-copper center containing domain from catechol oxidase"/>
    <property type="match status" value="1"/>
</dbReference>
<dbReference type="Pfam" id="PF00264">
    <property type="entry name" value="Tyrosinase"/>
    <property type="match status" value="1"/>
</dbReference>
<dbReference type="Proteomes" id="UP000683360">
    <property type="component" value="Unassembled WGS sequence"/>
</dbReference>
<reference evidence="2" key="1">
    <citation type="submission" date="2021-03" db="EMBL/GenBank/DDBJ databases">
        <authorList>
            <person name="Bekaert M."/>
        </authorList>
    </citation>
    <scope>NUCLEOTIDE SEQUENCE</scope>
</reference>
<dbReference type="InterPro" id="IPR002227">
    <property type="entry name" value="Tyrosinase_Cu-bd"/>
</dbReference>
<sequence>MKDPNGTPSNFVECMEYEFIIADVKNISQIEVQKFCKDLLKRSVFRFGNVLRREIREPPYDQVWGCYARGVRRLKNSYDVSNTMNTFDVIASLHTGVAIPVGHDGPGFFSWHKAFLRIMEFAIGCPLPYWDTTLDFPMADPTQSIVWSPKFLVMVMVRLPPVLLLIYLEYCNP</sequence>
<feature type="domain" description="Tyrosinase copper-binding" evidence="1">
    <location>
        <begin position="85"/>
        <end position="147"/>
    </location>
</feature>
<name>A0A8S3QB60_MYTED</name>
<evidence type="ECO:0000313" key="2">
    <source>
        <dbReference type="EMBL" id="CAG2192665.1"/>
    </source>
</evidence>
<evidence type="ECO:0000259" key="1">
    <source>
        <dbReference type="Pfam" id="PF00264"/>
    </source>
</evidence>
<protein>
    <recommendedName>
        <fullName evidence="1">Tyrosinase copper-binding domain-containing protein</fullName>
    </recommendedName>
</protein>